<dbReference type="InterPro" id="IPR052622">
    <property type="entry name" value="Glycosyltransferase_G1"/>
</dbReference>
<reference evidence="3" key="2">
    <citation type="submission" date="2025-09" db="UniProtKB">
        <authorList>
            <consortium name="Ensembl"/>
        </authorList>
    </citation>
    <scope>IDENTIFICATION</scope>
</reference>
<accession>A0A8C1N540</accession>
<dbReference type="PANTHER" id="PTHR46660">
    <property type="match status" value="1"/>
</dbReference>
<protein>
    <recommendedName>
        <fullName evidence="2">Glycosyl transferase family 1 domain-containing protein</fullName>
    </recommendedName>
</protein>
<proteinExistence type="predicted"/>
<evidence type="ECO:0000256" key="1">
    <source>
        <dbReference type="ARBA" id="ARBA00022676"/>
    </source>
</evidence>
<feature type="domain" description="Glycosyl transferase family 1" evidence="2">
    <location>
        <begin position="217"/>
        <end position="373"/>
    </location>
</feature>
<dbReference type="SUPFAM" id="SSF53756">
    <property type="entry name" value="UDP-Glycosyltransferase/glycogen phosphorylase"/>
    <property type="match status" value="1"/>
</dbReference>
<keyword evidence="1" id="KW-0808">Transferase</keyword>
<evidence type="ECO:0000259" key="2">
    <source>
        <dbReference type="Pfam" id="PF00534"/>
    </source>
</evidence>
<dbReference type="Gene3D" id="3.40.50.2000">
    <property type="entry name" value="Glycogen Phosphorylase B"/>
    <property type="match status" value="2"/>
</dbReference>
<dbReference type="CDD" id="cd03801">
    <property type="entry name" value="GT4_PimA-like"/>
    <property type="match status" value="1"/>
</dbReference>
<dbReference type="Ensembl" id="ENSCCRT00010093310.1">
    <property type="protein sequence ID" value="ENSCCRP00010084116.1"/>
    <property type="gene ID" value="ENSCCRG00010036728.1"/>
</dbReference>
<dbReference type="InterPro" id="IPR001296">
    <property type="entry name" value="Glyco_trans_1"/>
</dbReference>
<gene>
    <name evidence="3" type="primary">glt1d1</name>
</gene>
<sequence length="396" mass="44303">MSHFIFFNFAHYSSVFPEGLHLKRTSAKINATRVCVSVCVCVCVCPGGWSLTRQHDMNRAPNSPKTGNCTTAERIRNHIVAAGHTCVLCDTREFSSASDVSSLMKQEPRFEAALAIHLFKGGRLLLDARVPFGVVFGGTDVNEDVKDEHKRAVMEEVLHKARFAVAFTDKLKERAEELLVCESKKIYVQPQGIETRVASHFSWSDFLHSTGVRTKQEENLRVFLLVCGLRRVKDPLYLLEVFAEWHNQNPLVALIIIGPKIDPVFTAEVEESVKRSVGVYLAADLSQEELHAAMQKSFALVNSSLSEGMSAAILEAMDLGLPVLARDVPGNAAIVEHEVTGLLYSSPQEFVSMSRKLLDDHELQERLVRNGKNYITTCHNPMKERISYQKLVETLH</sequence>
<evidence type="ECO:0000313" key="3">
    <source>
        <dbReference type="Ensembl" id="ENSCCRP00010084116.1"/>
    </source>
</evidence>
<organism evidence="3 4">
    <name type="scientific">Cyprinus carpio</name>
    <name type="common">Common carp</name>
    <dbReference type="NCBI Taxonomy" id="7962"/>
    <lineage>
        <taxon>Eukaryota</taxon>
        <taxon>Metazoa</taxon>
        <taxon>Chordata</taxon>
        <taxon>Craniata</taxon>
        <taxon>Vertebrata</taxon>
        <taxon>Euteleostomi</taxon>
        <taxon>Actinopterygii</taxon>
        <taxon>Neopterygii</taxon>
        <taxon>Teleostei</taxon>
        <taxon>Ostariophysi</taxon>
        <taxon>Cypriniformes</taxon>
        <taxon>Cyprinidae</taxon>
        <taxon>Cyprininae</taxon>
        <taxon>Cyprinus</taxon>
    </lineage>
</organism>
<dbReference type="Proteomes" id="UP000694427">
    <property type="component" value="Unplaced"/>
</dbReference>
<dbReference type="Pfam" id="PF00534">
    <property type="entry name" value="Glycos_transf_1"/>
    <property type="match status" value="1"/>
</dbReference>
<name>A0A8C1N540_CYPCA</name>
<dbReference type="PANTHER" id="PTHR46660:SF2">
    <property type="entry name" value="GLYCOSYLTRANSFERASE 1 DOMAIN-CONTAINING PROTEIN 1"/>
    <property type="match status" value="1"/>
</dbReference>
<dbReference type="GO" id="GO:0016757">
    <property type="term" value="F:glycosyltransferase activity"/>
    <property type="evidence" value="ECO:0007669"/>
    <property type="project" value="UniProtKB-KW"/>
</dbReference>
<dbReference type="AlphaFoldDB" id="A0A8C1N540"/>
<reference evidence="3" key="1">
    <citation type="submission" date="2025-08" db="UniProtKB">
        <authorList>
            <consortium name="Ensembl"/>
        </authorList>
    </citation>
    <scope>IDENTIFICATION</scope>
</reference>
<evidence type="ECO:0000313" key="4">
    <source>
        <dbReference type="Proteomes" id="UP000694427"/>
    </source>
</evidence>
<keyword evidence="1" id="KW-0328">Glycosyltransferase</keyword>
<keyword evidence="4" id="KW-1185">Reference proteome</keyword>